<name>A0ABM1I1P7_POLDO</name>
<sequence length="808" mass="91347">MLVTQDPQCDDVVESELQIFPELNIFDDSNSLGDNFLQCLSSELGIPLLSDDILNDISYSPNYNKDVDKNTESSSKMLEDFSTCFVKEEIDLDSKDGISEYKLEPFSPRTHLLPFSSPSHSESSVSEWQQDVLSNLQATDLKVALETPPISPPYISSPKSPPTVTHSPIVQPVKLIPLSSQEIKTTKYKVASDNSAKRVCIQPKGSTRVISRGDEPPQKTIILSAEDFAVLAQKAKQNQTYPLKIDPLSLKKPIKIRGPINVKSTSLNNIKTENNGIKLQQQNNIKIINTLPNLHASNGESVVNVPNASVIVKNKTGNHTSIIVKNEPVSCESIVVKNETPNSTPIVIQNETSNCTPIVIKNETSNCTPIVIKNEMLEFNNLSGKQECEMKALKRQQRMIKNRESACLSRKKKKEYVCSLEKQISDLQEENNKLKTENLALKTRLSAFEENNKFGNVNLNVNKKNAVFLLGIILMVSLNFNGLVNIFPPNKELNSMSTDLPTVLPNIRHGRSLLWANPDTRIDEELGDDYDKNKTMHHPMCPMYINQSESIRLDYELRRWIGGESDRDNWTTPTKTELNKNLLGKVILPKLSIEKKRVHDRNRYSRKIKSKDTHKINNIHTSNTNAVDVFSPILREHASLFEALGRKDDTFYVVWFSGEHLLLPASRKNNTSRPKMALVLPAVPLNETYSTPANHITMMQIDCEVTNTQLLHLQQSVIPFHLRKSNESGNSTNQDQTANDVDATTVNISRTHKPYFIKENDPYVLNTKNLKETYTQRSKEHYHSKDTNLLLKEKFITGFRLDNVKNNN</sequence>
<dbReference type="Proteomes" id="UP000694924">
    <property type="component" value="Unplaced"/>
</dbReference>
<dbReference type="RefSeq" id="XP_015174134.1">
    <property type="nucleotide sequence ID" value="XM_015318648.1"/>
</dbReference>
<organism evidence="9 10">
    <name type="scientific">Polistes dominula</name>
    <name type="common">European paper wasp</name>
    <name type="synonym">Vespa dominula</name>
    <dbReference type="NCBI Taxonomy" id="743375"/>
    <lineage>
        <taxon>Eukaryota</taxon>
        <taxon>Metazoa</taxon>
        <taxon>Ecdysozoa</taxon>
        <taxon>Arthropoda</taxon>
        <taxon>Hexapoda</taxon>
        <taxon>Insecta</taxon>
        <taxon>Pterygota</taxon>
        <taxon>Neoptera</taxon>
        <taxon>Endopterygota</taxon>
        <taxon>Hymenoptera</taxon>
        <taxon>Apocrita</taxon>
        <taxon>Aculeata</taxon>
        <taxon>Vespoidea</taxon>
        <taxon>Vespidae</taxon>
        <taxon>Polistinae</taxon>
        <taxon>Polistini</taxon>
        <taxon>Polistes</taxon>
    </lineage>
</organism>
<comment type="similarity">
    <text evidence="2">Belongs to the bZIP family. ATF subfamily.</text>
</comment>
<keyword evidence="6" id="KW-0539">Nucleus</keyword>
<dbReference type="PANTHER" id="PTHR46164:SF3">
    <property type="entry name" value="ATF6, ISOFORM C"/>
    <property type="match status" value="1"/>
</dbReference>
<evidence type="ECO:0000256" key="5">
    <source>
        <dbReference type="ARBA" id="ARBA00023163"/>
    </source>
</evidence>
<keyword evidence="4" id="KW-0238">DNA-binding</keyword>
<keyword evidence="7" id="KW-0175">Coiled coil</keyword>
<dbReference type="InterPro" id="IPR051882">
    <property type="entry name" value="ATF_bZIP_TF"/>
</dbReference>
<dbReference type="SUPFAM" id="SSF57959">
    <property type="entry name" value="Leucine zipper domain"/>
    <property type="match status" value="1"/>
</dbReference>
<keyword evidence="5" id="KW-0804">Transcription</keyword>
<keyword evidence="9" id="KW-1185">Reference proteome</keyword>
<gene>
    <name evidence="10" type="primary">LOC107065197</name>
</gene>
<dbReference type="Gene3D" id="1.20.5.170">
    <property type="match status" value="1"/>
</dbReference>
<dbReference type="PROSITE" id="PS50217">
    <property type="entry name" value="BZIP"/>
    <property type="match status" value="1"/>
</dbReference>
<dbReference type="CDD" id="cd14700">
    <property type="entry name" value="bZIP_ATF6"/>
    <property type="match status" value="1"/>
</dbReference>
<dbReference type="GeneID" id="107065197"/>
<evidence type="ECO:0000256" key="6">
    <source>
        <dbReference type="ARBA" id="ARBA00023242"/>
    </source>
</evidence>
<dbReference type="InterPro" id="IPR046347">
    <property type="entry name" value="bZIP_sf"/>
</dbReference>
<evidence type="ECO:0000313" key="9">
    <source>
        <dbReference type="Proteomes" id="UP000694924"/>
    </source>
</evidence>
<evidence type="ECO:0000256" key="4">
    <source>
        <dbReference type="ARBA" id="ARBA00023125"/>
    </source>
</evidence>
<keyword evidence="3" id="KW-0805">Transcription regulation</keyword>
<feature type="coiled-coil region" evidence="7">
    <location>
        <begin position="417"/>
        <end position="451"/>
    </location>
</feature>
<accession>A0ABM1I1P7</accession>
<dbReference type="SMART" id="SM00338">
    <property type="entry name" value="BRLZ"/>
    <property type="match status" value="1"/>
</dbReference>
<evidence type="ECO:0000259" key="8">
    <source>
        <dbReference type="PROSITE" id="PS50217"/>
    </source>
</evidence>
<dbReference type="Pfam" id="PF00170">
    <property type="entry name" value="bZIP_1"/>
    <property type="match status" value="1"/>
</dbReference>
<reference evidence="10" key="1">
    <citation type="submission" date="2025-08" db="UniProtKB">
        <authorList>
            <consortium name="RefSeq"/>
        </authorList>
    </citation>
    <scope>IDENTIFICATION</scope>
    <source>
        <tissue evidence="10">Whole body</tissue>
    </source>
</reference>
<protein>
    <submittedName>
        <fullName evidence="10">Cyclic AMP-dependent transcription factor ATF-6 alpha</fullName>
    </submittedName>
</protein>
<proteinExistence type="inferred from homology"/>
<evidence type="ECO:0000313" key="10">
    <source>
        <dbReference type="RefSeq" id="XP_015174134.1"/>
    </source>
</evidence>
<evidence type="ECO:0000256" key="3">
    <source>
        <dbReference type="ARBA" id="ARBA00023015"/>
    </source>
</evidence>
<dbReference type="PANTHER" id="PTHR46164">
    <property type="entry name" value="ATF6, ISOFORM C"/>
    <property type="match status" value="1"/>
</dbReference>
<evidence type="ECO:0000256" key="2">
    <source>
        <dbReference type="ARBA" id="ARBA00009050"/>
    </source>
</evidence>
<evidence type="ECO:0000256" key="1">
    <source>
        <dbReference type="ARBA" id="ARBA00004167"/>
    </source>
</evidence>
<evidence type="ECO:0000256" key="7">
    <source>
        <dbReference type="SAM" id="Coils"/>
    </source>
</evidence>
<dbReference type="InterPro" id="IPR004827">
    <property type="entry name" value="bZIP"/>
</dbReference>
<comment type="subcellular location">
    <subcellularLocation>
        <location evidence="1">Membrane</location>
        <topology evidence="1">Single-pass membrane protein</topology>
    </subcellularLocation>
</comment>
<feature type="domain" description="BZIP" evidence="8">
    <location>
        <begin position="392"/>
        <end position="450"/>
    </location>
</feature>